<accession>S8DNC4</accession>
<sequence length="181" mass="20932">LYIEGYLQAMLDTTYKQEYLRVRVIEDQVILKSLPPSTALINEITENVKIFLESKSLLKAEASRGLQHVRGEREWRIGPTILTLCEHLFVSFVIRFLREQSSKVMRLKGKKREEEEEKTTAWKWGIGRFALSGVVAYVDGRLCRHIPHPLARRIVSGFLLSFLDRRNDDGDADDKSKQSQV</sequence>
<evidence type="ECO:0000313" key="1">
    <source>
        <dbReference type="EMBL" id="EPS64493.1"/>
    </source>
</evidence>
<proteinExistence type="predicted"/>
<evidence type="ECO:0000313" key="2">
    <source>
        <dbReference type="Proteomes" id="UP000015453"/>
    </source>
</evidence>
<dbReference type="Proteomes" id="UP000015453">
    <property type="component" value="Unassembled WGS sequence"/>
</dbReference>
<feature type="non-terminal residue" evidence="1">
    <location>
        <position position="1"/>
    </location>
</feature>
<keyword evidence="2" id="KW-1185">Reference proteome</keyword>
<dbReference type="OrthoDB" id="428159at2759"/>
<protein>
    <submittedName>
        <fullName evidence="1">Uncharacterized protein</fullName>
    </submittedName>
</protein>
<dbReference type="AlphaFoldDB" id="S8DNC4"/>
<reference evidence="1 2" key="1">
    <citation type="journal article" date="2013" name="BMC Genomics">
        <title>The miniature genome of a carnivorous plant Genlisea aurea contains a low number of genes and short non-coding sequences.</title>
        <authorList>
            <person name="Leushkin E.V."/>
            <person name="Sutormin R.A."/>
            <person name="Nabieva E.R."/>
            <person name="Penin A.A."/>
            <person name="Kondrashov A.S."/>
            <person name="Logacheva M.D."/>
        </authorList>
    </citation>
    <scope>NUCLEOTIDE SEQUENCE [LARGE SCALE GENOMIC DNA]</scope>
</reference>
<dbReference type="EMBL" id="AUSU01004792">
    <property type="protein sequence ID" value="EPS64493.1"/>
    <property type="molecule type" value="Genomic_DNA"/>
</dbReference>
<comment type="caution">
    <text evidence="1">The sequence shown here is derived from an EMBL/GenBank/DDBJ whole genome shotgun (WGS) entry which is preliminary data.</text>
</comment>
<gene>
    <name evidence="1" type="ORF">M569_10289</name>
</gene>
<name>S8DNC4_9LAMI</name>
<organism evidence="1 2">
    <name type="scientific">Genlisea aurea</name>
    <dbReference type="NCBI Taxonomy" id="192259"/>
    <lineage>
        <taxon>Eukaryota</taxon>
        <taxon>Viridiplantae</taxon>
        <taxon>Streptophyta</taxon>
        <taxon>Embryophyta</taxon>
        <taxon>Tracheophyta</taxon>
        <taxon>Spermatophyta</taxon>
        <taxon>Magnoliopsida</taxon>
        <taxon>eudicotyledons</taxon>
        <taxon>Gunneridae</taxon>
        <taxon>Pentapetalae</taxon>
        <taxon>asterids</taxon>
        <taxon>lamiids</taxon>
        <taxon>Lamiales</taxon>
        <taxon>Lentibulariaceae</taxon>
        <taxon>Genlisea</taxon>
    </lineage>
</organism>